<evidence type="ECO:0000256" key="1">
    <source>
        <dbReference type="PROSITE-ProRule" id="PRU00703"/>
    </source>
</evidence>
<dbReference type="Pfam" id="PF00571">
    <property type="entry name" value="CBS"/>
    <property type="match status" value="4"/>
</dbReference>
<dbReference type="NCBIfam" id="TIGR00254">
    <property type="entry name" value="GGDEF"/>
    <property type="match status" value="1"/>
</dbReference>
<dbReference type="Gene3D" id="3.10.580.10">
    <property type="entry name" value="CBS-domain"/>
    <property type="match status" value="2"/>
</dbReference>
<comment type="caution">
    <text evidence="4">The sequence shown here is derived from an EMBL/GenBank/DDBJ whole genome shotgun (WGS) entry which is preliminary data.</text>
</comment>
<dbReference type="PROSITE" id="PS50887">
    <property type="entry name" value="GGDEF"/>
    <property type="match status" value="1"/>
</dbReference>
<dbReference type="SUPFAM" id="SSF54631">
    <property type="entry name" value="CBS-domain pair"/>
    <property type="match status" value="2"/>
</dbReference>
<dbReference type="GO" id="GO:0043709">
    <property type="term" value="P:cell adhesion involved in single-species biofilm formation"/>
    <property type="evidence" value="ECO:0007669"/>
    <property type="project" value="TreeGrafter"/>
</dbReference>
<dbReference type="SUPFAM" id="SSF55073">
    <property type="entry name" value="Nucleotide cyclase"/>
    <property type="match status" value="1"/>
</dbReference>
<dbReference type="CDD" id="cd17774">
    <property type="entry name" value="CBS_two-component_sensor_histidine_kinase_repeat2"/>
    <property type="match status" value="1"/>
</dbReference>
<dbReference type="GO" id="GO:0052621">
    <property type="term" value="F:diguanylate cyclase activity"/>
    <property type="evidence" value="ECO:0007669"/>
    <property type="project" value="TreeGrafter"/>
</dbReference>
<protein>
    <submittedName>
        <fullName evidence="4">Diguanylate cyclase</fullName>
    </submittedName>
</protein>
<dbReference type="InterPro" id="IPR000644">
    <property type="entry name" value="CBS_dom"/>
</dbReference>
<name>A0A7C3VQ56_9CYAN</name>
<reference evidence="4" key="1">
    <citation type="journal article" date="2020" name="mSystems">
        <title>Genome- and Community-Level Interaction Insights into Carbon Utilization and Element Cycling Functions of Hydrothermarchaeota in Hydrothermal Sediment.</title>
        <authorList>
            <person name="Zhou Z."/>
            <person name="Liu Y."/>
            <person name="Xu W."/>
            <person name="Pan J."/>
            <person name="Luo Z.H."/>
            <person name="Li M."/>
        </authorList>
    </citation>
    <scope>NUCLEOTIDE SEQUENCE [LARGE SCALE GENOMIC DNA]</scope>
    <source>
        <strain evidence="4">SpSt-374</strain>
    </source>
</reference>
<accession>A0A7C3VQ56</accession>
<dbReference type="GO" id="GO:0005886">
    <property type="term" value="C:plasma membrane"/>
    <property type="evidence" value="ECO:0007669"/>
    <property type="project" value="TreeGrafter"/>
</dbReference>
<evidence type="ECO:0000259" key="2">
    <source>
        <dbReference type="PROSITE" id="PS50887"/>
    </source>
</evidence>
<dbReference type="CDD" id="cd04620">
    <property type="entry name" value="CBS_two-component_sensor_histidine_kinase_repeat1"/>
    <property type="match status" value="1"/>
</dbReference>
<feature type="domain" description="GGDEF" evidence="2">
    <location>
        <begin position="363"/>
        <end position="498"/>
    </location>
</feature>
<dbReference type="GO" id="GO:1902201">
    <property type="term" value="P:negative regulation of bacterial-type flagellum-dependent cell motility"/>
    <property type="evidence" value="ECO:0007669"/>
    <property type="project" value="TreeGrafter"/>
</dbReference>
<sequence>MFVSSLKQAIEDRPVATKADTSIDKVISMMSQSRASCVLVVEENTQWGGEEKASVSPIIGIFTERDVVRLIASHSSLKDLKVAEAMSQPVIVLRESPTEEQDIITVLNLLRRYRIRHLPVLNQGGDLVGLITQQSIRSVLQPIDFMRLRRVGEVMNRRVIHAPTNTSVLHLAKLMAIYHVSSVVLAEPLKSALAEPLEATFESWSDDSCKLKPVTPVGIVTERDIVQFLNLGLNLETLPAETVMSAPLFPIKPWDSLWEAHQQMQRLRVQRLVVAGDRGELAGIITQTSLLQALDPIEMYAEIEVLQQLLQQSESEREALLAQLMARNKLLESLALTDQLTGLPNRRAMDQALMQLLRSSAAEGVWLFMLDVDYFKRVNDTYGHPTGDHLLKEIAHRLGSATRSDSWLYRYGGEEFVCVATGLSQEMAWEYGESLRQAIAELPFQMSPKLALPITISIGGATISNHQAAEKQALLDLADRALYEAKRCGRNCIRLLGGEPLHY</sequence>
<dbReference type="CDD" id="cd01949">
    <property type="entry name" value="GGDEF"/>
    <property type="match status" value="1"/>
</dbReference>
<dbReference type="InterPro" id="IPR050469">
    <property type="entry name" value="Diguanylate_Cyclase"/>
</dbReference>
<dbReference type="PROSITE" id="PS51371">
    <property type="entry name" value="CBS"/>
    <property type="match status" value="3"/>
</dbReference>
<dbReference type="FunFam" id="3.30.70.270:FF:000001">
    <property type="entry name" value="Diguanylate cyclase domain protein"/>
    <property type="match status" value="1"/>
</dbReference>
<dbReference type="Gene3D" id="3.30.70.270">
    <property type="match status" value="1"/>
</dbReference>
<dbReference type="PANTHER" id="PTHR45138:SF9">
    <property type="entry name" value="DIGUANYLATE CYCLASE DGCM-RELATED"/>
    <property type="match status" value="1"/>
</dbReference>
<dbReference type="InterPro" id="IPR029787">
    <property type="entry name" value="Nucleotide_cyclase"/>
</dbReference>
<dbReference type="AlphaFoldDB" id="A0A7C3VQ56"/>
<dbReference type="SMART" id="SM00267">
    <property type="entry name" value="GGDEF"/>
    <property type="match status" value="1"/>
</dbReference>
<feature type="domain" description="CBS" evidence="3">
    <location>
        <begin position="86"/>
        <end position="148"/>
    </location>
</feature>
<evidence type="ECO:0000313" key="4">
    <source>
        <dbReference type="EMBL" id="HGF99875.1"/>
    </source>
</evidence>
<gene>
    <name evidence="4" type="ORF">ENR15_04205</name>
</gene>
<keyword evidence="1" id="KW-0129">CBS domain</keyword>
<proteinExistence type="predicted"/>
<feature type="domain" description="CBS" evidence="3">
    <location>
        <begin position="244"/>
        <end position="302"/>
    </location>
</feature>
<dbReference type="SMART" id="SM00116">
    <property type="entry name" value="CBS"/>
    <property type="match status" value="4"/>
</dbReference>
<dbReference type="PANTHER" id="PTHR45138">
    <property type="entry name" value="REGULATORY COMPONENTS OF SENSORY TRANSDUCTION SYSTEM"/>
    <property type="match status" value="1"/>
</dbReference>
<dbReference type="InterPro" id="IPR043128">
    <property type="entry name" value="Rev_trsase/Diguanyl_cyclase"/>
</dbReference>
<dbReference type="Pfam" id="PF00990">
    <property type="entry name" value="GGDEF"/>
    <property type="match status" value="1"/>
</dbReference>
<dbReference type="EMBL" id="DSPX01000040">
    <property type="protein sequence ID" value="HGF99875.1"/>
    <property type="molecule type" value="Genomic_DNA"/>
</dbReference>
<feature type="domain" description="CBS" evidence="3">
    <location>
        <begin position="9"/>
        <end position="80"/>
    </location>
</feature>
<evidence type="ECO:0000259" key="3">
    <source>
        <dbReference type="PROSITE" id="PS51371"/>
    </source>
</evidence>
<organism evidence="4">
    <name type="scientific">Planktothricoides sp. SpSt-374</name>
    <dbReference type="NCBI Taxonomy" id="2282167"/>
    <lineage>
        <taxon>Bacteria</taxon>
        <taxon>Bacillati</taxon>
        <taxon>Cyanobacteriota</taxon>
        <taxon>Cyanophyceae</taxon>
        <taxon>Oscillatoriophycideae</taxon>
        <taxon>Oscillatoriales</taxon>
        <taxon>Oscillatoriaceae</taxon>
        <taxon>Planktothricoides</taxon>
    </lineage>
</organism>
<dbReference type="InterPro" id="IPR046342">
    <property type="entry name" value="CBS_dom_sf"/>
</dbReference>
<dbReference type="InterPro" id="IPR000160">
    <property type="entry name" value="GGDEF_dom"/>
</dbReference>